<proteinExistence type="predicted"/>
<evidence type="ECO:0000259" key="2">
    <source>
        <dbReference type="Pfam" id="PF24729"/>
    </source>
</evidence>
<organism evidence="3 4">
    <name type="scientific">Edaphosphingomonas haloaromaticamans</name>
    <dbReference type="NCBI Taxonomy" id="653954"/>
    <lineage>
        <taxon>Bacteria</taxon>
        <taxon>Pseudomonadati</taxon>
        <taxon>Pseudomonadota</taxon>
        <taxon>Alphaproteobacteria</taxon>
        <taxon>Sphingomonadales</taxon>
        <taxon>Rhizorhabdaceae</taxon>
        <taxon>Edaphosphingomonas</taxon>
    </lineage>
</organism>
<dbReference type="OrthoDB" id="7774727at2"/>
<accession>A0A1S1HCX7</accession>
<dbReference type="Proteomes" id="UP000179467">
    <property type="component" value="Unassembled WGS sequence"/>
</dbReference>
<name>A0A1S1HCX7_9SPHN</name>
<sequence>MTDNIDSTSDARTINNVMRHGYRVLSDAEKAQMQRLKDDGLAFWEYLDGIGSSRELSIAKTKIEEAVMWAVKHVTA</sequence>
<keyword evidence="1" id="KW-0547">Nucleotide-binding</keyword>
<evidence type="ECO:0000313" key="4">
    <source>
        <dbReference type="Proteomes" id="UP000179467"/>
    </source>
</evidence>
<keyword evidence="4" id="KW-1185">Reference proteome</keyword>
<gene>
    <name evidence="3" type="ORF">BHE75_01941</name>
</gene>
<dbReference type="EMBL" id="MIPT01000001">
    <property type="protein sequence ID" value="OHT19948.1"/>
    <property type="molecule type" value="Genomic_DNA"/>
</dbReference>
<protein>
    <recommendedName>
        <fullName evidence="2">Acb2/Tad1 hairpin domain-containing protein</fullName>
    </recommendedName>
</protein>
<dbReference type="AlphaFoldDB" id="A0A1S1HCX7"/>
<dbReference type="GO" id="GO:0000166">
    <property type="term" value="F:nucleotide binding"/>
    <property type="evidence" value="ECO:0007669"/>
    <property type="project" value="UniProtKB-KW"/>
</dbReference>
<dbReference type="RefSeq" id="WP_070933717.1">
    <property type="nucleotide sequence ID" value="NZ_MIPT01000001.1"/>
</dbReference>
<evidence type="ECO:0000256" key="1">
    <source>
        <dbReference type="ARBA" id="ARBA00022741"/>
    </source>
</evidence>
<feature type="domain" description="Acb2/Tad1 hairpin" evidence="2">
    <location>
        <begin position="17"/>
        <end position="75"/>
    </location>
</feature>
<dbReference type="Pfam" id="PF24729">
    <property type="entry name" value="Acb2_Tad1_hairpin"/>
    <property type="match status" value="1"/>
</dbReference>
<comment type="caution">
    <text evidence="3">The sequence shown here is derived from an EMBL/GenBank/DDBJ whole genome shotgun (WGS) entry which is preliminary data.</text>
</comment>
<evidence type="ECO:0000313" key="3">
    <source>
        <dbReference type="EMBL" id="OHT19948.1"/>
    </source>
</evidence>
<reference evidence="3 4" key="1">
    <citation type="submission" date="2016-09" db="EMBL/GenBank/DDBJ databases">
        <title>Metabolic pathway, cell adaptation mechanisms and a novel monoxygenase revealed through proteogenomic-transcription analysis of a Sphingomonas haloaromaticamans strain degrading the fungicide ortho-phenylphenol.</title>
        <authorList>
            <person name="Perruchon C."/>
            <person name="Papadopoulou E.S."/>
            <person name="Rousidou C."/>
            <person name="Vasileiadis S."/>
            <person name="Tanou G."/>
            <person name="Amoutzias G."/>
            <person name="Molassiotis A."/>
            <person name="Karpouzas D.G."/>
        </authorList>
    </citation>
    <scope>NUCLEOTIDE SEQUENCE [LARGE SCALE GENOMIC DNA]</scope>
    <source>
        <strain evidence="3 4">P3</strain>
    </source>
</reference>
<dbReference type="InterPro" id="IPR056098">
    <property type="entry name" value="Acb2/Tad1_hairpin"/>
</dbReference>